<feature type="transmembrane region" description="Helical" evidence="1">
    <location>
        <begin position="264"/>
        <end position="283"/>
    </location>
</feature>
<comment type="caution">
    <text evidence="3">The sequence shown here is derived from an EMBL/GenBank/DDBJ whole genome shotgun (WGS) entry which is preliminary data.</text>
</comment>
<keyword evidence="1" id="KW-0472">Membrane</keyword>
<dbReference type="RefSeq" id="WP_037445009.1">
    <property type="nucleotide sequence ID" value="NZ_JNFF01000117.1"/>
</dbReference>
<evidence type="ECO:0000313" key="4">
    <source>
        <dbReference type="Proteomes" id="UP000028007"/>
    </source>
</evidence>
<feature type="transmembrane region" description="Helical" evidence="1">
    <location>
        <begin position="290"/>
        <end position="308"/>
    </location>
</feature>
<feature type="transmembrane region" description="Helical" evidence="1">
    <location>
        <begin position="348"/>
        <end position="368"/>
    </location>
</feature>
<feature type="transmembrane region" description="Helical" evidence="1">
    <location>
        <begin position="12"/>
        <end position="32"/>
    </location>
</feature>
<accession>A0A081PC80</accession>
<dbReference type="PANTHER" id="PTHR31061:SF24">
    <property type="entry name" value="LD22376P"/>
    <property type="match status" value="1"/>
</dbReference>
<keyword evidence="1" id="KW-1133">Transmembrane helix</keyword>
<feature type="transmembrane region" description="Helical" evidence="1">
    <location>
        <begin position="114"/>
        <end position="134"/>
    </location>
</feature>
<sequence length="376" mass="42412">MIETTTGKKRILSLDVFRGLTIAAMILVNTAGDGRYVYAPLQHSKWNGCTPTDLVFPFFLFIVGVSIVYALESKKADFDNHKNIISGALRRMLILIGLGLFIALFYRFDFQHLRFPGVLQRIGIVYFICTLIYLKTRQRTRDWLAGIILVSYYVVLTYVPVPDGNAPNLEPESNLAAWVDRAIFTTDHIYAHTELWDPEGLLSTIPAIVTTLFGIRIGEFLKRTDISANKICGNLALTGVVGIILGLLVGLIFPINKQLWTSSYVLYAAGLCTVGLTAAYWLIDVKGYKKYTWVFVVFGANAISAYVVSEIVPGMLNWISVHHEGTKIGGMKLIYDSVFKPYFSPYNASLLFAIWFVLLIWVLMYILYRKKIFIKV</sequence>
<feature type="transmembrane region" description="Helical" evidence="1">
    <location>
        <begin position="54"/>
        <end position="71"/>
    </location>
</feature>
<keyword evidence="1" id="KW-0812">Transmembrane</keyword>
<gene>
    <name evidence="3" type="ORF">N180_01320</name>
</gene>
<dbReference type="eggNOG" id="COG4299">
    <property type="taxonomic scope" value="Bacteria"/>
</dbReference>
<keyword evidence="4" id="KW-1185">Reference proteome</keyword>
<evidence type="ECO:0000256" key="1">
    <source>
        <dbReference type="SAM" id="Phobius"/>
    </source>
</evidence>
<feature type="transmembrane region" description="Helical" evidence="1">
    <location>
        <begin position="200"/>
        <end position="219"/>
    </location>
</feature>
<dbReference type="Pfam" id="PF07786">
    <property type="entry name" value="HGSNAT_cat"/>
    <property type="match status" value="1"/>
</dbReference>
<proteinExistence type="predicted"/>
<feature type="domain" description="Heparan-alpha-glucosaminide N-acetyltransferase catalytic" evidence="2">
    <location>
        <begin position="10"/>
        <end position="155"/>
    </location>
</feature>
<feature type="transmembrane region" description="Helical" evidence="1">
    <location>
        <begin position="92"/>
        <end position="108"/>
    </location>
</feature>
<evidence type="ECO:0000259" key="2">
    <source>
        <dbReference type="Pfam" id="PF07786"/>
    </source>
</evidence>
<feature type="transmembrane region" description="Helical" evidence="1">
    <location>
        <begin position="143"/>
        <end position="161"/>
    </location>
</feature>
<dbReference type="EMBL" id="JNFF01000117">
    <property type="protein sequence ID" value="KEQ28303.1"/>
    <property type="molecule type" value="Genomic_DNA"/>
</dbReference>
<dbReference type="AlphaFoldDB" id="A0A081PC80"/>
<organism evidence="3 4">
    <name type="scientific">Pedobacter antarcticus 4BY</name>
    <dbReference type="NCBI Taxonomy" id="1358423"/>
    <lineage>
        <taxon>Bacteria</taxon>
        <taxon>Pseudomonadati</taxon>
        <taxon>Bacteroidota</taxon>
        <taxon>Sphingobacteriia</taxon>
        <taxon>Sphingobacteriales</taxon>
        <taxon>Sphingobacteriaceae</taxon>
        <taxon>Pedobacter</taxon>
    </lineage>
</organism>
<feature type="transmembrane region" description="Helical" evidence="1">
    <location>
        <begin position="231"/>
        <end position="252"/>
    </location>
</feature>
<dbReference type="PANTHER" id="PTHR31061">
    <property type="entry name" value="LD22376P"/>
    <property type="match status" value="1"/>
</dbReference>
<reference evidence="3 4" key="1">
    <citation type="journal article" date="1992" name="Int. J. Syst. Bacteriol.">
        <title>Sphingobacterium antarcticus sp. nov. a Psychrotrophic Bacterium from the Soils of Schirmacher Oasis, Antarctica.</title>
        <authorList>
            <person name="Shivaji S."/>
            <person name="Ray M.K."/>
            <person name="Rao N.S."/>
            <person name="Saiserr L."/>
            <person name="Jagannadham M.V."/>
            <person name="Kumar G.S."/>
            <person name="Reddy G."/>
            <person name="Bhargava P.M."/>
        </authorList>
    </citation>
    <scope>NUCLEOTIDE SEQUENCE [LARGE SCALE GENOMIC DNA]</scope>
    <source>
        <strain evidence="3 4">4BY</strain>
    </source>
</reference>
<dbReference type="Proteomes" id="UP000028007">
    <property type="component" value="Unassembled WGS sequence"/>
</dbReference>
<dbReference type="InterPro" id="IPR012429">
    <property type="entry name" value="HGSNAT_cat"/>
</dbReference>
<dbReference type="OrthoDB" id="9788724at2"/>
<name>A0A081PC80_9SPHI</name>
<evidence type="ECO:0000313" key="3">
    <source>
        <dbReference type="EMBL" id="KEQ28303.1"/>
    </source>
</evidence>
<protein>
    <recommendedName>
        <fullName evidence="2">Heparan-alpha-glucosaminide N-acetyltransferase catalytic domain-containing protein</fullName>
    </recommendedName>
</protein>